<evidence type="ECO:0000313" key="10">
    <source>
        <dbReference type="Proteomes" id="UP000740727"/>
    </source>
</evidence>
<keyword evidence="7" id="KW-0067">ATP-binding</keyword>
<dbReference type="PANTHER" id="PTHR41523">
    <property type="entry name" value="TWO-COMPONENT SYSTEM SENSOR PROTEIN"/>
    <property type="match status" value="1"/>
</dbReference>
<dbReference type="EMBL" id="RFXN01000047">
    <property type="protein sequence ID" value="NBR94020.1"/>
    <property type="molecule type" value="Genomic_DNA"/>
</dbReference>
<organism evidence="9 10">
    <name type="scientific">Candidatus Fonsibacter lacus</name>
    <dbReference type="NCBI Taxonomy" id="2576439"/>
    <lineage>
        <taxon>Bacteria</taxon>
        <taxon>Pseudomonadati</taxon>
        <taxon>Pseudomonadota</taxon>
        <taxon>Alphaproteobacteria</taxon>
        <taxon>Candidatus Pelagibacterales</taxon>
        <taxon>Candidatus Pelagibacterales incertae sedis</taxon>
        <taxon>Candidatus Fonsibacter</taxon>
    </lineage>
</organism>
<dbReference type="InterPro" id="IPR011495">
    <property type="entry name" value="Sig_transdc_His_kin_sub2_dim/P"/>
</dbReference>
<dbReference type="InterPro" id="IPR038424">
    <property type="entry name" value="H_kinase_PdtaS_GAF_sf"/>
</dbReference>
<keyword evidence="5" id="KW-0547">Nucleotide-binding</keyword>
<name>A0A965GCK1_9PROT</name>
<dbReference type="EC" id="2.7.13.3" evidence="2"/>
<dbReference type="InterPro" id="IPR011102">
    <property type="entry name" value="Sig_transdc_His_kinase_HWE"/>
</dbReference>
<evidence type="ECO:0000256" key="1">
    <source>
        <dbReference type="ARBA" id="ARBA00000085"/>
    </source>
</evidence>
<dbReference type="SMART" id="SM00387">
    <property type="entry name" value="HATPase_c"/>
    <property type="match status" value="1"/>
</dbReference>
<dbReference type="InterPro" id="IPR005467">
    <property type="entry name" value="His_kinase_dom"/>
</dbReference>
<sequence>MAALDELTAKSTLNGEEINRLRAIISEWQLLADLSFADLLLWVPLRENPKSWPEGHVVVGQMRPTTAATVYAKDLVGQKVRWGERPWIDAALSDGEIQRDTEPEPVGELLVKEECIPILHQSKVIGVIARYRNVEQMRSPGRLELTYREAAFDLARMISEGTFPAAKVVTETTPRVGDGLIRLDSNGMISFSSPNAISAFRQIGYQEDLELGDLGEILESLSLGFKDRFPRDESWHSILSGKIPRQIEYENSNGVLDLYVLPLTAGNDRVGALVLVHNVTEIRRRERELISKDATIREIHHRVKNNLQTVSALLRLQTRRAEDPSAASAIEEAIRRIGSIALVHEMLSTTAQEMVEFDEVADRLISAVRDVSTLRPGITLERIGKFGALHPETATPLALILTELIHNAYEHGLANTGSKLSISVKRQNDQLTLEVSDDGIGLPSGFDIQQSGSLGLQIVKTLTTNELGGKIEVLPAENGGTRIHLEIYC</sequence>
<dbReference type="InterPro" id="IPR003594">
    <property type="entry name" value="HATPase_dom"/>
</dbReference>
<keyword evidence="3" id="KW-0597">Phosphoprotein</keyword>
<dbReference type="InterPro" id="IPR022066">
    <property type="entry name" value="PdtaS_GAF"/>
</dbReference>
<dbReference type="PROSITE" id="PS50109">
    <property type="entry name" value="HIS_KIN"/>
    <property type="match status" value="1"/>
</dbReference>
<dbReference type="Gene3D" id="3.30.565.10">
    <property type="entry name" value="Histidine kinase-like ATPase, C-terminal domain"/>
    <property type="match status" value="1"/>
</dbReference>
<keyword evidence="4" id="KW-0808">Transferase</keyword>
<evidence type="ECO:0000256" key="5">
    <source>
        <dbReference type="ARBA" id="ARBA00022741"/>
    </source>
</evidence>
<proteinExistence type="predicted"/>
<evidence type="ECO:0000256" key="3">
    <source>
        <dbReference type="ARBA" id="ARBA00022553"/>
    </source>
</evidence>
<protein>
    <recommendedName>
        <fullName evidence="2">histidine kinase</fullName>
        <ecNumber evidence="2">2.7.13.3</ecNumber>
    </recommendedName>
</protein>
<dbReference type="Gene3D" id="3.30.450.20">
    <property type="entry name" value="PAS domain"/>
    <property type="match status" value="1"/>
</dbReference>
<keyword evidence="6 9" id="KW-0418">Kinase</keyword>
<evidence type="ECO:0000256" key="6">
    <source>
        <dbReference type="ARBA" id="ARBA00022777"/>
    </source>
</evidence>
<gene>
    <name evidence="9" type="ORF">EBT44_04190</name>
</gene>
<dbReference type="Pfam" id="PF02518">
    <property type="entry name" value="HATPase_c"/>
    <property type="match status" value="1"/>
</dbReference>
<comment type="catalytic activity">
    <reaction evidence="1">
        <text>ATP + protein L-histidine = ADP + protein N-phospho-L-histidine.</text>
        <dbReference type="EC" id="2.7.13.3"/>
    </reaction>
</comment>
<dbReference type="Pfam" id="PF07568">
    <property type="entry name" value="HisKA_2"/>
    <property type="match status" value="1"/>
</dbReference>
<dbReference type="SMART" id="SM00911">
    <property type="entry name" value="HWE_HK"/>
    <property type="match status" value="1"/>
</dbReference>
<dbReference type="AlphaFoldDB" id="A0A965GCK1"/>
<evidence type="ECO:0000256" key="4">
    <source>
        <dbReference type="ARBA" id="ARBA00022679"/>
    </source>
</evidence>
<reference evidence="9" key="1">
    <citation type="submission" date="2018-10" db="EMBL/GenBank/DDBJ databases">
        <title>Iterative Subtractive Binning of Freshwater Chronoseries Metagenomes Recovers Nearly Complete Genomes from over Four Hundred Novel Species.</title>
        <authorList>
            <person name="Rodriguez-R L.M."/>
            <person name="Tsementzi D."/>
            <person name="Luo C."/>
            <person name="Konstantinidis K.T."/>
        </authorList>
    </citation>
    <scope>NUCLEOTIDE SEQUENCE</scope>
    <source>
        <strain evidence="9">WB5_2A_028</strain>
    </source>
</reference>
<accession>A0A965GCK1</accession>
<dbReference type="GO" id="GO:0004673">
    <property type="term" value="F:protein histidine kinase activity"/>
    <property type="evidence" value="ECO:0007669"/>
    <property type="project" value="UniProtKB-EC"/>
</dbReference>
<dbReference type="Gene3D" id="3.30.450.280">
    <property type="entry name" value="GAF domain"/>
    <property type="match status" value="1"/>
</dbReference>
<evidence type="ECO:0000256" key="7">
    <source>
        <dbReference type="ARBA" id="ARBA00022840"/>
    </source>
</evidence>
<evidence type="ECO:0000256" key="2">
    <source>
        <dbReference type="ARBA" id="ARBA00012438"/>
    </source>
</evidence>
<dbReference type="PANTHER" id="PTHR41523:SF8">
    <property type="entry name" value="ETHYLENE RESPONSE SENSOR PROTEIN"/>
    <property type="match status" value="1"/>
</dbReference>
<dbReference type="SUPFAM" id="SSF55874">
    <property type="entry name" value="ATPase domain of HSP90 chaperone/DNA topoisomerase II/histidine kinase"/>
    <property type="match status" value="1"/>
</dbReference>
<comment type="caution">
    <text evidence="9">The sequence shown here is derived from an EMBL/GenBank/DDBJ whole genome shotgun (WGS) entry which is preliminary data.</text>
</comment>
<evidence type="ECO:0000313" key="9">
    <source>
        <dbReference type="EMBL" id="NBR94020.1"/>
    </source>
</evidence>
<dbReference type="InterPro" id="IPR036890">
    <property type="entry name" value="HATPase_C_sf"/>
</dbReference>
<evidence type="ECO:0000259" key="8">
    <source>
        <dbReference type="PROSITE" id="PS50109"/>
    </source>
</evidence>
<dbReference type="GO" id="GO:0005524">
    <property type="term" value="F:ATP binding"/>
    <property type="evidence" value="ECO:0007669"/>
    <property type="project" value="UniProtKB-KW"/>
</dbReference>
<feature type="domain" description="Histidine kinase" evidence="8">
    <location>
        <begin position="298"/>
        <end position="489"/>
    </location>
</feature>
<dbReference type="Proteomes" id="UP000740727">
    <property type="component" value="Unassembled WGS sequence"/>
</dbReference>
<dbReference type="Pfam" id="PF12282">
    <property type="entry name" value="GAF_PdtaS"/>
    <property type="match status" value="1"/>
</dbReference>